<sequence length="508" mass="52385">MEASAEPVLYHKLQIWEPSMELEEEEEEERSELLVTGPGRPQDAPGPGSGLSPHPRRNRVGGLPGAWARLVAALLLLAVSCSLAIRQLQSRGSAGGSLGSAAPPASGHSHHTGVYHHSAIISPAATCSHLGQRLLVAGGNVVDAGVGVALCLAVVHPHTTGLGAMFWGLFHNSSSGNSTALTSGPAQTLAPGLGLPAALPALHLLHTRFGHLPWPRLLMDSASLAQEGFIIDAHLANALAAQGTKGLCPLLCHADGTPLGFGAQATNPKLASVLHRAALAPTPDLSGNALLSLLVRDLGLEEPSARPMPTLEPALWLSIPQGILFTTPSPSAGPELLALLEAALHSRTPSPDPCPPLLQTAMTPVSSILATVDSSGSMLLLISSLNSSFGSGHLSPSTGVLLSNLVDRSATSAWACPLILSSSLDDTETDVLGLVASGAPNMARTMTHALLSHLSEPQAQTQHQHQAQQEPTENPSSCSQGTSLQVAAHAEHVFVSSVPKGCCPFQGF</sequence>
<organism evidence="1 2">
    <name type="scientific">Castor canadensis</name>
    <name type="common">American beaver</name>
    <dbReference type="NCBI Taxonomy" id="51338"/>
    <lineage>
        <taxon>Eukaryota</taxon>
        <taxon>Metazoa</taxon>
        <taxon>Chordata</taxon>
        <taxon>Craniata</taxon>
        <taxon>Vertebrata</taxon>
        <taxon>Euteleostomi</taxon>
        <taxon>Mammalia</taxon>
        <taxon>Eutheria</taxon>
        <taxon>Euarchontoglires</taxon>
        <taxon>Glires</taxon>
        <taxon>Rodentia</taxon>
        <taxon>Castorimorpha</taxon>
        <taxon>Castoridae</taxon>
        <taxon>Castor</taxon>
    </lineage>
</organism>
<dbReference type="RefSeq" id="XP_073903249.1">
    <property type="nucleotide sequence ID" value="XM_074047148.1"/>
</dbReference>
<protein>
    <submittedName>
        <fullName evidence="2">Glutathione hydrolase 6 isoform X1</fullName>
    </submittedName>
</protein>
<reference evidence="2" key="1">
    <citation type="submission" date="2025-08" db="UniProtKB">
        <authorList>
            <consortium name="RefSeq"/>
        </authorList>
    </citation>
    <scope>IDENTIFICATION</scope>
</reference>
<dbReference type="Proteomes" id="UP001732720">
    <property type="component" value="Chromosome 11"/>
</dbReference>
<keyword evidence="1" id="KW-1185">Reference proteome</keyword>
<gene>
    <name evidence="2" type="primary">Ggt6</name>
</gene>
<name>A0AC58KEA0_CASCN</name>
<keyword evidence="2" id="KW-0378">Hydrolase</keyword>
<accession>A0AC58KEA0</accession>
<evidence type="ECO:0000313" key="1">
    <source>
        <dbReference type="Proteomes" id="UP001732720"/>
    </source>
</evidence>
<evidence type="ECO:0000313" key="2">
    <source>
        <dbReference type="RefSeq" id="XP_073903249.1"/>
    </source>
</evidence>
<proteinExistence type="predicted"/>